<dbReference type="PANTHER" id="PTHR46268:SF6">
    <property type="entry name" value="UNIVERSAL STRESS PROTEIN UP12"/>
    <property type="match status" value="1"/>
</dbReference>
<dbReference type="SUPFAM" id="SSF52402">
    <property type="entry name" value="Adenine nucleotide alpha hydrolases-like"/>
    <property type="match status" value="2"/>
</dbReference>
<gene>
    <name evidence="3" type="ORF">NCTC10821_05943</name>
</gene>
<dbReference type="OrthoDB" id="3174546at2"/>
<feature type="domain" description="UspA" evidence="2">
    <location>
        <begin position="9"/>
        <end position="148"/>
    </location>
</feature>
<dbReference type="AlphaFoldDB" id="A0A378TP69"/>
<dbReference type="InterPro" id="IPR006016">
    <property type="entry name" value="UspA"/>
</dbReference>
<evidence type="ECO:0000256" key="1">
    <source>
        <dbReference type="ARBA" id="ARBA00008791"/>
    </source>
</evidence>
<feature type="domain" description="UspA" evidence="2">
    <location>
        <begin position="158"/>
        <end position="289"/>
    </location>
</feature>
<dbReference type="Proteomes" id="UP000254978">
    <property type="component" value="Unassembled WGS sequence"/>
</dbReference>
<evidence type="ECO:0000313" key="4">
    <source>
        <dbReference type="Proteomes" id="UP000254978"/>
    </source>
</evidence>
<dbReference type="EMBL" id="UGQT01000001">
    <property type="protein sequence ID" value="STZ62374.1"/>
    <property type="molecule type" value="Genomic_DNA"/>
</dbReference>
<dbReference type="Gene3D" id="3.40.50.620">
    <property type="entry name" value="HUPs"/>
    <property type="match status" value="2"/>
</dbReference>
<comment type="similarity">
    <text evidence="1">Belongs to the universal stress protein A family.</text>
</comment>
<sequence length="291" mass="30655">MEPVRDGEIVVGVDGTAASRAAVEWAARDAARRHRALRLVHVVLTPEMSEWIDAPLGERLAAERRRQGRELLAEARALVAGLLEAPDDVPVETQLAADALVPALVDVSKDADMIVVGRRGLGALAGVLVGSVSRGLLQHARCPVVVVHAETPVPTDGPVVVGLDGSPNSVLAAGIAFDQASWRGVDLVAVHACSDDNLDLPDVGWPDLETLGAEVLSEQLAGWRDRYPDVQVHTVVARTSPARWIVEQAETAQLVVLGSHGRGGFAGMLLGSVSNAVVQATRVPVIVARQC</sequence>
<dbReference type="PRINTS" id="PR01438">
    <property type="entry name" value="UNVRSLSTRESS"/>
</dbReference>
<dbReference type="InterPro" id="IPR014729">
    <property type="entry name" value="Rossmann-like_a/b/a_fold"/>
</dbReference>
<dbReference type="InterPro" id="IPR006015">
    <property type="entry name" value="Universal_stress_UspA"/>
</dbReference>
<organism evidence="3 4">
    <name type="scientific">Mycolicibacterium tokaiense</name>
    <dbReference type="NCBI Taxonomy" id="39695"/>
    <lineage>
        <taxon>Bacteria</taxon>
        <taxon>Bacillati</taxon>
        <taxon>Actinomycetota</taxon>
        <taxon>Actinomycetes</taxon>
        <taxon>Mycobacteriales</taxon>
        <taxon>Mycobacteriaceae</taxon>
        <taxon>Mycolicibacterium</taxon>
    </lineage>
</organism>
<name>A0A378TP69_9MYCO</name>
<reference evidence="3 4" key="1">
    <citation type="submission" date="2018-06" db="EMBL/GenBank/DDBJ databases">
        <authorList>
            <consortium name="Pathogen Informatics"/>
            <person name="Doyle S."/>
        </authorList>
    </citation>
    <scope>NUCLEOTIDE SEQUENCE [LARGE SCALE GENOMIC DNA]</scope>
    <source>
        <strain evidence="3 4">NCTC10821</strain>
    </source>
</reference>
<accession>A0A378TP69</accession>
<evidence type="ECO:0000259" key="2">
    <source>
        <dbReference type="Pfam" id="PF00582"/>
    </source>
</evidence>
<evidence type="ECO:0000313" key="3">
    <source>
        <dbReference type="EMBL" id="STZ62374.1"/>
    </source>
</evidence>
<protein>
    <submittedName>
        <fullName evidence="3">Universal stress protein UspA-like protein</fullName>
    </submittedName>
</protein>
<proteinExistence type="inferred from homology"/>
<dbReference type="Pfam" id="PF00582">
    <property type="entry name" value="Usp"/>
    <property type="match status" value="2"/>
</dbReference>
<dbReference type="PANTHER" id="PTHR46268">
    <property type="entry name" value="STRESS RESPONSE PROTEIN NHAX"/>
    <property type="match status" value="1"/>
</dbReference>
<keyword evidence="4" id="KW-1185">Reference proteome</keyword>